<gene>
    <name evidence="1" type="ORF">SDC9_81556</name>
</gene>
<accession>A0A644Z296</accession>
<protein>
    <submittedName>
        <fullName evidence="1">Uncharacterized protein</fullName>
    </submittedName>
</protein>
<sequence length="155" mass="16135">MRLKGLAVGALNGDVASHPQGTFYGTVLGDLSGLGNLHGQIGLNIGLTGFHGVNIGCGRATLDHGNDLGTNTGFIRLGNHFINVGEAVAAKARIHTQVIIFFHHNSLAAFQFHLTFGMSVGISGFGAVKIKVVMSAVAVGHFFALATAAQRILLF</sequence>
<dbReference type="EMBL" id="VSSQ01007137">
    <property type="protein sequence ID" value="MPM34966.1"/>
    <property type="molecule type" value="Genomic_DNA"/>
</dbReference>
<dbReference type="AlphaFoldDB" id="A0A644Z296"/>
<evidence type="ECO:0000313" key="1">
    <source>
        <dbReference type="EMBL" id="MPM34966.1"/>
    </source>
</evidence>
<organism evidence="1">
    <name type="scientific">bioreactor metagenome</name>
    <dbReference type="NCBI Taxonomy" id="1076179"/>
    <lineage>
        <taxon>unclassified sequences</taxon>
        <taxon>metagenomes</taxon>
        <taxon>ecological metagenomes</taxon>
    </lineage>
</organism>
<name>A0A644Z296_9ZZZZ</name>
<proteinExistence type="predicted"/>
<comment type="caution">
    <text evidence="1">The sequence shown here is derived from an EMBL/GenBank/DDBJ whole genome shotgun (WGS) entry which is preliminary data.</text>
</comment>
<reference evidence="1" key="1">
    <citation type="submission" date="2019-08" db="EMBL/GenBank/DDBJ databases">
        <authorList>
            <person name="Kucharzyk K."/>
            <person name="Murdoch R.W."/>
            <person name="Higgins S."/>
            <person name="Loffler F."/>
        </authorList>
    </citation>
    <scope>NUCLEOTIDE SEQUENCE</scope>
</reference>